<dbReference type="Gene3D" id="1.20.1250.20">
    <property type="entry name" value="MFS general substrate transporter like domains"/>
    <property type="match status" value="1"/>
</dbReference>
<dbReference type="PANTHER" id="PTHR23502">
    <property type="entry name" value="MAJOR FACILITATOR SUPERFAMILY"/>
    <property type="match status" value="1"/>
</dbReference>
<evidence type="ECO:0000256" key="7">
    <source>
        <dbReference type="ARBA" id="ARBA00023180"/>
    </source>
</evidence>
<dbReference type="InterPro" id="IPR036259">
    <property type="entry name" value="MFS_trans_sf"/>
</dbReference>
<keyword evidence="4 8" id="KW-0812">Transmembrane</keyword>
<dbReference type="Proteomes" id="UP000760494">
    <property type="component" value="Unassembled WGS sequence"/>
</dbReference>
<feature type="transmembrane region" description="Helical" evidence="8">
    <location>
        <begin position="130"/>
        <end position="149"/>
    </location>
</feature>
<evidence type="ECO:0000256" key="2">
    <source>
        <dbReference type="ARBA" id="ARBA00022448"/>
    </source>
</evidence>
<feature type="transmembrane region" description="Helical" evidence="8">
    <location>
        <begin position="95"/>
        <end position="118"/>
    </location>
</feature>
<sequence length="442" mass="48982">MSSFQSRIHHFNTMNSLQRGLSKIALSPSPDSERLETNRDDIVEFRDDDVDNPRNWSLARKRYVTAITMLLLANGSIASSTTAGNTQSITQEFGISNVAAQLTTSLYLLGFCTGPFLFGPLSEFYDRQWLLYLTFFLYFCFTFLTAWPPDLGSLLMGGFPAGYFAAGPFAIVPGVLVDLWDKCESGNAMGIMICLYKTALTRPWVLLFDTISLLCCLYSCIITALQYMLFSIYPIVFQDLRGWNPAVSQLPVLGQAVSAVFGLLMVLYHTRRRKAKVNMGREVVPEDHMVLAMIGGVGLPISMLWLCWSAQYSSSAHWIVPTAGGTVLATCLMLIHVSCFSYVADTYADYAASIIASNIVARCIGSAGAPIFTSQTFEALGMGGGGSLIAGVAALLAVIPFLFYRYRHTIQLERNIKLTRLVEQRGRTKTRWSFYPFLEPSK</sequence>
<feature type="transmembrane region" description="Helical" evidence="8">
    <location>
        <begin position="205"/>
        <end position="230"/>
    </location>
</feature>
<evidence type="ECO:0000313" key="10">
    <source>
        <dbReference type="Proteomes" id="UP000760494"/>
    </source>
</evidence>
<dbReference type="SUPFAM" id="SSF103473">
    <property type="entry name" value="MFS general substrate transporter"/>
    <property type="match status" value="1"/>
</dbReference>
<proteinExistence type="predicted"/>
<evidence type="ECO:0000256" key="1">
    <source>
        <dbReference type="ARBA" id="ARBA00004651"/>
    </source>
</evidence>
<feature type="transmembrane region" description="Helical" evidence="8">
    <location>
        <begin position="384"/>
        <end position="404"/>
    </location>
</feature>
<evidence type="ECO:0008006" key="11">
    <source>
        <dbReference type="Google" id="ProtNLM"/>
    </source>
</evidence>
<keyword evidence="6 8" id="KW-0472">Membrane</keyword>
<name>A0A9Q9RYJ7_FUSFU</name>
<dbReference type="AlphaFoldDB" id="A0A9Q9RYJ7"/>
<dbReference type="InterPro" id="IPR011701">
    <property type="entry name" value="MFS"/>
</dbReference>
<evidence type="ECO:0000256" key="3">
    <source>
        <dbReference type="ARBA" id="ARBA00022475"/>
    </source>
</evidence>
<organism evidence="9 10">
    <name type="scientific">Fusarium fujikuroi</name>
    <name type="common">Bakanae and foot rot disease fungus</name>
    <name type="synonym">Gibberella fujikuroi</name>
    <dbReference type="NCBI Taxonomy" id="5127"/>
    <lineage>
        <taxon>Eukaryota</taxon>
        <taxon>Fungi</taxon>
        <taxon>Dikarya</taxon>
        <taxon>Ascomycota</taxon>
        <taxon>Pezizomycotina</taxon>
        <taxon>Sordariomycetes</taxon>
        <taxon>Hypocreomycetidae</taxon>
        <taxon>Hypocreales</taxon>
        <taxon>Nectriaceae</taxon>
        <taxon>Fusarium</taxon>
        <taxon>Fusarium fujikuroi species complex</taxon>
    </lineage>
</organism>
<evidence type="ECO:0000256" key="5">
    <source>
        <dbReference type="ARBA" id="ARBA00022989"/>
    </source>
</evidence>
<keyword evidence="2" id="KW-0813">Transport</keyword>
<evidence type="ECO:0000256" key="6">
    <source>
        <dbReference type="ARBA" id="ARBA00023136"/>
    </source>
</evidence>
<keyword evidence="7" id="KW-0325">Glycoprotein</keyword>
<dbReference type="GO" id="GO:0022857">
    <property type="term" value="F:transmembrane transporter activity"/>
    <property type="evidence" value="ECO:0007669"/>
    <property type="project" value="InterPro"/>
</dbReference>
<gene>
    <name evidence="9" type="ORF">C2S_12067</name>
</gene>
<keyword evidence="5 8" id="KW-1133">Transmembrane helix</keyword>
<protein>
    <recommendedName>
        <fullName evidence="11">Mfs-multidrug-resistance transporter</fullName>
    </recommendedName>
</protein>
<evidence type="ECO:0000256" key="4">
    <source>
        <dbReference type="ARBA" id="ARBA00022692"/>
    </source>
</evidence>
<accession>A0A9Q9RYJ7</accession>
<feature type="transmembrane region" description="Helical" evidence="8">
    <location>
        <begin position="161"/>
        <end position="180"/>
    </location>
</feature>
<dbReference type="EMBL" id="CABFJX010000408">
    <property type="protein sequence ID" value="VTT81591.1"/>
    <property type="molecule type" value="Genomic_DNA"/>
</dbReference>
<feature type="transmembrane region" description="Helical" evidence="8">
    <location>
        <begin position="250"/>
        <end position="268"/>
    </location>
</feature>
<dbReference type="Pfam" id="PF07690">
    <property type="entry name" value="MFS_1"/>
    <property type="match status" value="1"/>
</dbReference>
<dbReference type="PANTHER" id="PTHR23502:SF186">
    <property type="entry name" value="MAJOR FACILITATOR SUPERFAMILY (MFS) PROFILE DOMAIN-CONTAINING PROTEIN"/>
    <property type="match status" value="1"/>
</dbReference>
<feature type="transmembrane region" description="Helical" evidence="8">
    <location>
        <begin position="289"/>
        <end position="312"/>
    </location>
</feature>
<comment type="subcellular location">
    <subcellularLocation>
        <location evidence="1">Cell membrane</location>
        <topology evidence="1">Multi-pass membrane protein</topology>
    </subcellularLocation>
</comment>
<feature type="transmembrane region" description="Helical" evidence="8">
    <location>
        <begin position="318"/>
        <end position="343"/>
    </location>
</feature>
<keyword evidence="3" id="KW-1003">Cell membrane</keyword>
<comment type="caution">
    <text evidence="9">The sequence shown here is derived from an EMBL/GenBank/DDBJ whole genome shotgun (WGS) entry which is preliminary data.</text>
</comment>
<evidence type="ECO:0000313" key="9">
    <source>
        <dbReference type="EMBL" id="VTT81591.1"/>
    </source>
</evidence>
<dbReference type="GO" id="GO:0005886">
    <property type="term" value="C:plasma membrane"/>
    <property type="evidence" value="ECO:0007669"/>
    <property type="project" value="UniProtKB-SubCell"/>
</dbReference>
<dbReference type="Gene3D" id="1.20.1720.10">
    <property type="entry name" value="Multidrug resistance protein D"/>
    <property type="match status" value="1"/>
</dbReference>
<feature type="transmembrane region" description="Helical" evidence="8">
    <location>
        <begin position="63"/>
        <end position="83"/>
    </location>
</feature>
<reference evidence="9" key="1">
    <citation type="submission" date="2019-05" db="EMBL/GenBank/DDBJ databases">
        <authorList>
            <person name="Piombo E."/>
        </authorList>
    </citation>
    <scope>NUCLEOTIDE SEQUENCE</scope>
    <source>
        <strain evidence="9">C2S</strain>
    </source>
</reference>
<feature type="transmembrane region" description="Helical" evidence="8">
    <location>
        <begin position="350"/>
        <end position="372"/>
    </location>
</feature>
<evidence type="ECO:0000256" key="8">
    <source>
        <dbReference type="SAM" id="Phobius"/>
    </source>
</evidence>